<dbReference type="GeneID" id="17323312"/>
<organism evidence="1 2">
    <name type="scientific">Chondrus crispus</name>
    <name type="common">Carrageen Irish moss</name>
    <name type="synonym">Polymorpha crispa</name>
    <dbReference type="NCBI Taxonomy" id="2769"/>
    <lineage>
        <taxon>Eukaryota</taxon>
        <taxon>Rhodophyta</taxon>
        <taxon>Florideophyceae</taxon>
        <taxon>Rhodymeniophycidae</taxon>
        <taxon>Gigartinales</taxon>
        <taxon>Gigartinaceae</taxon>
        <taxon>Chondrus</taxon>
    </lineage>
</organism>
<dbReference type="KEGG" id="ccp:CHC_T00004248001"/>
<dbReference type="AlphaFoldDB" id="R7QEC4"/>
<sequence length="76" mass="8880">MRRAALSFQRNRCLRYSFPIHVCSLTTICRQSAQRQRQNILPTNLSEDCSNDWSQQNKQNLAPFLPVHGERCLQTC</sequence>
<proteinExistence type="predicted"/>
<dbReference type="Gramene" id="CDF35780">
    <property type="protein sequence ID" value="CDF35780"/>
    <property type="gene ID" value="CHC_T00004248001"/>
</dbReference>
<reference evidence="2" key="1">
    <citation type="journal article" date="2013" name="Proc. Natl. Acad. Sci. U.S.A.">
        <title>Genome structure and metabolic features in the red seaweed Chondrus crispus shed light on evolution of the Archaeplastida.</title>
        <authorList>
            <person name="Collen J."/>
            <person name="Porcel B."/>
            <person name="Carre W."/>
            <person name="Ball S.G."/>
            <person name="Chaparro C."/>
            <person name="Tonon T."/>
            <person name="Barbeyron T."/>
            <person name="Michel G."/>
            <person name="Noel B."/>
            <person name="Valentin K."/>
            <person name="Elias M."/>
            <person name="Artiguenave F."/>
            <person name="Arun A."/>
            <person name="Aury J.M."/>
            <person name="Barbosa-Neto J.F."/>
            <person name="Bothwell J.H."/>
            <person name="Bouget F.Y."/>
            <person name="Brillet L."/>
            <person name="Cabello-Hurtado F."/>
            <person name="Capella-Gutierrez S."/>
            <person name="Charrier B."/>
            <person name="Cladiere L."/>
            <person name="Cock J.M."/>
            <person name="Coelho S.M."/>
            <person name="Colleoni C."/>
            <person name="Czjzek M."/>
            <person name="Da Silva C."/>
            <person name="Delage L."/>
            <person name="Denoeud F."/>
            <person name="Deschamps P."/>
            <person name="Dittami S.M."/>
            <person name="Gabaldon T."/>
            <person name="Gachon C.M."/>
            <person name="Groisillier A."/>
            <person name="Herve C."/>
            <person name="Jabbari K."/>
            <person name="Katinka M."/>
            <person name="Kloareg B."/>
            <person name="Kowalczyk N."/>
            <person name="Labadie K."/>
            <person name="Leblanc C."/>
            <person name="Lopez P.J."/>
            <person name="McLachlan D.H."/>
            <person name="Meslet-Cladiere L."/>
            <person name="Moustafa A."/>
            <person name="Nehr Z."/>
            <person name="Nyvall Collen P."/>
            <person name="Panaud O."/>
            <person name="Partensky F."/>
            <person name="Poulain J."/>
            <person name="Rensing S.A."/>
            <person name="Rousvoal S."/>
            <person name="Samson G."/>
            <person name="Symeonidi A."/>
            <person name="Weissenbach J."/>
            <person name="Zambounis A."/>
            <person name="Wincker P."/>
            <person name="Boyen C."/>
        </authorList>
    </citation>
    <scope>NUCLEOTIDE SEQUENCE [LARGE SCALE GENOMIC DNA]</scope>
    <source>
        <strain evidence="2">cv. Stackhouse</strain>
    </source>
</reference>
<evidence type="ECO:0000313" key="2">
    <source>
        <dbReference type="Proteomes" id="UP000012073"/>
    </source>
</evidence>
<dbReference type="RefSeq" id="XP_005715599.1">
    <property type="nucleotide sequence ID" value="XM_005715542.1"/>
</dbReference>
<accession>R7QEC4</accession>
<evidence type="ECO:0000313" key="1">
    <source>
        <dbReference type="EMBL" id="CDF35780.1"/>
    </source>
</evidence>
<gene>
    <name evidence="1" type="ORF">CHC_T00004248001</name>
</gene>
<dbReference type="Proteomes" id="UP000012073">
    <property type="component" value="Unassembled WGS sequence"/>
</dbReference>
<protein>
    <submittedName>
        <fullName evidence="1">Uncharacterized protein</fullName>
    </submittedName>
</protein>
<keyword evidence="2" id="KW-1185">Reference proteome</keyword>
<dbReference type="EMBL" id="HG001746">
    <property type="protein sequence ID" value="CDF35780.1"/>
    <property type="molecule type" value="Genomic_DNA"/>
</dbReference>
<name>R7QEC4_CHOCR</name>